<reference evidence="5 6" key="1">
    <citation type="submission" date="2019-06" db="EMBL/GenBank/DDBJ databases">
        <title>A chromosomal-level reference genome of Carpinus fangiana (Coryloideae, Betulaceae).</title>
        <authorList>
            <person name="Yang X."/>
            <person name="Wang Z."/>
            <person name="Zhang L."/>
            <person name="Hao G."/>
            <person name="Liu J."/>
            <person name="Yang Y."/>
        </authorList>
    </citation>
    <scope>NUCLEOTIDE SEQUENCE [LARGE SCALE GENOMIC DNA]</scope>
    <source>
        <strain evidence="5">Cfa_2016G</strain>
        <tissue evidence="5">Leaf</tissue>
    </source>
</reference>
<feature type="region of interest" description="Disordered" evidence="4">
    <location>
        <begin position="148"/>
        <end position="212"/>
    </location>
</feature>
<dbReference type="PANTHER" id="PTHR15367">
    <property type="entry name" value="DNA-DIRECTED RNA POLYMERASE III"/>
    <property type="match status" value="1"/>
</dbReference>
<sequence length="212" mass="24644">MAFRGRGRGRGYGGGYGRGIKQEQFVLFPDIELPKIPTLTEEQRSLGREQRRLENFWKTSSYFLEESASKESIFSDRFDKRKQSDDIERYSDRKRPNNKIVRDSLSQYLVVSRFPQELVEDLKGQRPRKKKARWNLDSELNKLDVLEKLEQMAEGGEEDKKGDGDEDENEEEVIEAESSDTDGEYTQNIDFDDDEDDFIDADNDGGDEEGIY</sequence>
<evidence type="ECO:0000256" key="1">
    <source>
        <dbReference type="ARBA" id="ARBA00004123"/>
    </source>
</evidence>
<feature type="region of interest" description="Disordered" evidence="4">
    <location>
        <begin position="77"/>
        <end position="96"/>
    </location>
</feature>
<organism evidence="5 6">
    <name type="scientific">Carpinus fangiana</name>
    <dbReference type="NCBI Taxonomy" id="176857"/>
    <lineage>
        <taxon>Eukaryota</taxon>
        <taxon>Viridiplantae</taxon>
        <taxon>Streptophyta</taxon>
        <taxon>Embryophyta</taxon>
        <taxon>Tracheophyta</taxon>
        <taxon>Spermatophyta</taxon>
        <taxon>Magnoliopsida</taxon>
        <taxon>eudicotyledons</taxon>
        <taxon>Gunneridae</taxon>
        <taxon>Pentapetalae</taxon>
        <taxon>rosids</taxon>
        <taxon>fabids</taxon>
        <taxon>Fagales</taxon>
        <taxon>Betulaceae</taxon>
        <taxon>Carpinus</taxon>
    </lineage>
</organism>
<protein>
    <submittedName>
        <fullName evidence="5">Uncharacterized protein</fullName>
    </submittedName>
</protein>
<feature type="compositionally biased region" description="Acidic residues" evidence="4">
    <location>
        <begin position="190"/>
        <end position="212"/>
    </location>
</feature>
<dbReference type="GO" id="GO:0005666">
    <property type="term" value="C:RNA polymerase III complex"/>
    <property type="evidence" value="ECO:0007669"/>
    <property type="project" value="UniProtKB-UniRule"/>
</dbReference>
<dbReference type="GO" id="GO:0006383">
    <property type="term" value="P:transcription by RNA polymerase III"/>
    <property type="evidence" value="ECO:0007669"/>
    <property type="project" value="UniProtKB-UniRule"/>
</dbReference>
<evidence type="ECO:0000256" key="2">
    <source>
        <dbReference type="ARBA" id="ARBA00008352"/>
    </source>
</evidence>
<name>A0A5N6RG06_9ROSI</name>
<dbReference type="OrthoDB" id="2018787at2759"/>
<dbReference type="Pfam" id="PF11705">
    <property type="entry name" value="RNA_pol_3_Rpc31"/>
    <property type="match status" value="1"/>
</dbReference>
<evidence type="ECO:0000313" key="6">
    <source>
        <dbReference type="Proteomes" id="UP000327013"/>
    </source>
</evidence>
<dbReference type="Proteomes" id="UP000327013">
    <property type="component" value="Chromosome 6"/>
</dbReference>
<accession>A0A5N6RG06</accession>
<feature type="compositionally biased region" description="Acidic residues" evidence="4">
    <location>
        <begin position="164"/>
        <end position="183"/>
    </location>
</feature>
<comment type="subcellular location">
    <subcellularLocation>
        <location evidence="1">Nucleus</location>
    </subcellularLocation>
</comment>
<evidence type="ECO:0000256" key="4">
    <source>
        <dbReference type="SAM" id="MobiDB-lite"/>
    </source>
</evidence>
<feature type="compositionally biased region" description="Basic and acidic residues" evidence="4">
    <location>
        <begin position="77"/>
        <end position="95"/>
    </location>
</feature>
<gene>
    <name evidence="5" type="ORF">FH972_015335</name>
</gene>
<dbReference type="EMBL" id="CM017326">
    <property type="protein sequence ID" value="KAE8076701.1"/>
    <property type="molecule type" value="Genomic_DNA"/>
</dbReference>
<dbReference type="InterPro" id="IPR024661">
    <property type="entry name" value="RNA_pol_III_Rpc31"/>
</dbReference>
<keyword evidence="6" id="KW-1185">Reference proteome</keyword>
<dbReference type="AlphaFoldDB" id="A0A5N6RG06"/>
<keyword evidence="3" id="KW-0539">Nucleus</keyword>
<evidence type="ECO:0000256" key="3">
    <source>
        <dbReference type="ARBA" id="ARBA00023242"/>
    </source>
</evidence>
<comment type="similarity">
    <text evidence="2">Belongs to the eukaryotic RPC7 RNA polymerase subunit family.</text>
</comment>
<evidence type="ECO:0000313" key="5">
    <source>
        <dbReference type="EMBL" id="KAE8076701.1"/>
    </source>
</evidence>
<dbReference type="PANTHER" id="PTHR15367:SF2">
    <property type="entry name" value="DNA-DIRECTED RNA POLYMERASE III SUBUNIT"/>
    <property type="match status" value="1"/>
</dbReference>
<proteinExistence type="inferred from homology"/>